<dbReference type="EMBL" id="FOSK01000002">
    <property type="protein sequence ID" value="SFK14650.1"/>
    <property type="molecule type" value="Genomic_DNA"/>
</dbReference>
<protein>
    <submittedName>
        <fullName evidence="2">Uncharacterized conserved protein, DUF1330 family</fullName>
    </submittedName>
</protein>
<feature type="domain" description="DUF1330" evidence="1">
    <location>
        <begin position="11"/>
        <end position="92"/>
    </location>
</feature>
<dbReference type="InterPro" id="IPR010753">
    <property type="entry name" value="DUF1330"/>
</dbReference>
<reference evidence="2 3" key="1">
    <citation type="submission" date="2016-10" db="EMBL/GenBank/DDBJ databases">
        <authorList>
            <person name="Varghese N."/>
            <person name="Submissions S."/>
        </authorList>
    </citation>
    <scope>NUCLEOTIDE SEQUENCE [LARGE SCALE GENOMIC DNA]</scope>
    <source>
        <strain evidence="2 3">DSM 16392</strain>
    </source>
</reference>
<evidence type="ECO:0000313" key="3">
    <source>
        <dbReference type="Proteomes" id="UP000199598"/>
    </source>
</evidence>
<evidence type="ECO:0000313" key="2">
    <source>
        <dbReference type="EMBL" id="SFK14650.1"/>
    </source>
</evidence>
<dbReference type="InterPro" id="IPR011008">
    <property type="entry name" value="Dimeric_a/b-barrel"/>
</dbReference>
<gene>
    <name evidence="2" type="ORF">SAMN04488518_102380</name>
</gene>
<sequence>MSVLNFSYAIIKDMDQFQQYVQAAAALMEEAGVEVIARGKFSQTKQGDELMPHIAAVFRYKDLQSLEDFYTSEAYKKIIPLRDAACEMTIQIYDE</sequence>
<dbReference type="Pfam" id="PF07045">
    <property type="entry name" value="DUF1330"/>
    <property type="match status" value="1"/>
</dbReference>
<dbReference type="SUPFAM" id="SSF54909">
    <property type="entry name" value="Dimeric alpha+beta barrel"/>
    <property type="match status" value="1"/>
</dbReference>
<accession>A0A1I3X520</accession>
<organism evidence="2 3">
    <name type="scientific">Pseudovibrio ascidiaceicola</name>
    <dbReference type="NCBI Taxonomy" id="285279"/>
    <lineage>
        <taxon>Bacteria</taxon>
        <taxon>Pseudomonadati</taxon>
        <taxon>Pseudomonadota</taxon>
        <taxon>Alphaproteobacteria</taxon>
        <taxon>Hyphomicrobiales</taxon>
        <taxon>Stappiaceae</taxon>
        <taxon>Pseudovibrio</taxon>
    </lineage>
</organism>
<proteinExistence type="predicted"/>
<dbReference type="RefSeq" id="WP_063309814.1">
    <property type="nucleotide sequence ID" value="NZ_FOSK01000002.1"/>
</dbReference>
<keyword evidence="3" id="KW-1185">Reference proteome</keyword>
<evidence type="ECO:0000259" key="1">
    <source>
        <dbReference type="Pfam" id="PF07045"/>
    </source>
</evidence>
<comment type="caution">
    <text evidence="2">The sequence shown here is derived from an EMBL/GenBank/DDBJ whole genome shotgun (WGS) entry which is preliminary data.</text>
</comment>
<dbReference type="Gene3D" id="3.30.70.100">
    <property type="match status" value="1"/>
</dbReference>
<name>A0A1I3X520_9HYPH</name>
<dbReference type="Proteomes" id="UP000199598">
    <property type="component" value="Unassembled WGS sequence"/>
</dbReference>